<protein>
    <submittedName>
        <fullName evidence="1">DUF4198 domain-containing protein</fullName>
    </submittedName>
</protein>
<dbReference type="EMBL" id="JAAGRQ010000061">
    <property type="protein sequence ID" value="NDY57776.1"/>
    <property type="molecule type" value="Genomic_DNA"/>
</dbReference>
<name>A0A7K3NNK9_9BACT</name>
<reference evidence="1 2" key="1">
    <citation type="submission" date="2020-02" db="EMBL/GenBank/DDBJ databases">
        <title>Comparative genomics of sulfur disproportionating microorganisms.</title>
        <authorList>
            <person name="Ward L.M."/>
            <person name="Bertran E."/>
            <person name="Johnston D.T."/>
        </authorList>
    </citation>
    <scope>NUCLEOTIDE SEQUENCE [LARGE SCALE GENOMIC DNA]</scope>
    <source>
        <strain evidence="1 2">DSM 3696</strain>
    </source>
</reference>
<gene>
    <name evidence="1" type="ORF">G3N56_13650</name>
</gene>
<sequence>MVLVVALSASAVFAHNLWVNGGNKEVFEADMIYGHNFPVPEIIAEERLQLFEPLKVFGKDYNEVLTQQGENHHYAGKSKLPDGTYVVEAYYRPTPWVESKNDKWHMNKTRKDFNDDEVVSCSVSSMQSKSLVVVGNDDGSFAMTPLGRGLEITPLTKAGEIRQGESARFRLTRDGQRVKLASILGSYDGYSANEMSFAFYAKTDIDGTFEFKPLHSGVWYLSTVVESPTNDPVCEKRLEKASLVFTVK</sequence>
<proteinExistence type="predicted"/>
<evidence type="ECO:0000313" key="2">
    <source>
        <dbReference type="Proteomes" id="UP000469724"/>
    </source>
</evidence>
<evidence type="ECO:0000313" key="1">
    <source>
        <dbReference type="EMBL" id="NDY57776.1"/>
    </source>
</evidence>
<keyword evidence="2" id="KW-1185">Reference proteome</keyword>
<dbReference type="AlphaFoldDB" id="A0A7K3NNK9"/>
<dbReference type="InterPro" id="IPR019613">
    <property type="entry name" value="DUF4198"/>
</dbReference>
<dbReference type="Pfam" id="PF10670">
    <property type="entry name" value="DUF4198"/>
    <property type="match status" value="1"/>
</dbReference>
<comment type="caution">
    <text evidence="1">The sequence shown here is derived from an EMBL/GenBank/DDBJ whole genome shotgun (WGS) entry which is preliminary data.</text>
</comment>
<dbReference type="Proteomes" id="UP000469724">
    <property type="component" value="Unassembled WGS sequence"/>
</dbReference>
<organism evidence="1 2">
    <name type="scientific">Desulfolutivibrio sulfodismutans</name>
    <dbReference type="NCBI Taxonomy" id="63561"/>
    <lineage>
        <taxon>Bacteria</taxon>
        <taxon>Pseudomonadati</taxon>
        <taxon>Thermodesulfobacteriota</taxon>
        <taxon>Desulfovibrionia</taxon>
        <taxon>Desulfovibrionales</taxon>
        <taxon>Desulfovibrionaceae</taxon>
        <taxon>Desulfolutivibrio</taxon>
    </lineage>
</organism>
<accession>A0A7K3NNK9</accession>